<dbReference type="FunFam" id="3.40.50.300:FF:000489">
    <property type="entry name" value="Primosome assembly protein PriA"/>
    <property type="match status" value="1"/>
</dbReference>
<dbReference type="GO" id="GO:0043138">
    <property type="term" value="F:3'-5' DNA helicase activity"/>
    <property type="evidence" value="ECO:0007669"/>
    <property type="project" value="UniProtKB-EC"/>
</dbReference>
<reference evidence="15 16" key="1">
    <citation type="submission" date="2019-03" db="EMBL/GenBank/DDBJ databases">
        <title>Genomic Encyclopedia of Type Strains, Phase IV (KMG-IV): sequencing the most valuable type-strain genomes for metagenomic binning, comparative biology and taxonomic classification.</title>
        <authorList>
            <person name="Goeker M."/>
        </authorList>
    </citation>
    <scope>NUCLEOTIDE SEQUENCE [LARGE SCALE GENOMIC DNA]</scope>
    <source>
        <strain evidence="15 16">DSM 23802</strain>
    </source>
</reference>
<feature type="binding site" evidence="12">
    <location>
        <position position="511"/>
    </location>
    <ligand>
        <name>Zn(2+)</name>
        <dbReference type="ChEBI" id="CHEBI:29105"/>
        <label>1</label>
    </ligand>
</feature>
<keyword evidence="16" id="KW-1185">Reference proteome</keyword>
<evidence type="ECO:0000256" key="10">
    <source>
        <dbReference type="ARBA" id="ARBA00023235"/>
    </source>
</evidence>
<dbReference type="CDD" id="cd17929">
    <property type="entry name" value="DEXHc_priA"/>
    <property type="match status" value="1"/>
</dbReference>
<dbReference type="PANTHER" id="PTHR30580:SF0">
    <property type="entry name" value="PRIMOSOMAL PROTEIN N"/>
    <property type="match status" value="1"/>
</dbReference>
<dbReference type="Proteomes" id="UP000295788">
    <property type="component" value="Unassembled WGS sequence"/>
</dbReference>
<dbReference type="Pfam" id="PF00271">
    <property type="entry name" value="Helicase_C"/>
    <property type="match status" value="1"/>
</dbReference>
<keyword evidence="7 12" id="KW-0862">Zinc</keyword>
<comment type="catalytic activity">
    <reaction evidence="12">
        <text>Couples ATP hydrolysis with the unwinding of duplex DNA by translocating in the 3'-5' direction.</text>
        <dbReference type="EC" id="5.6.2.4"/>
    </reaction>
</comment>
<evidence type="ECO:0000313" key="15">
    <source>
        <dbReference type="EMBL" id="TCS84362.1"/>
    </source>
</evidence>
<dbReference type="InterPro" id="IPR005259">
    <property type="entry name" value="PriA"/>
</dbReference>
<keyword evidence="6 12" id="KW-0347">Helicase</keyword>
<evidence type="ECO:0000259" key="14">
    <source>
        <dbReference type="PROSITE" id="PS51194"/>
    </source>
</evidence>
<keyword evidence="3 12" id="KW-0479">Metal-binding</keyword>
<dbReference type="InterPro" id="IPR006935">
    <property type="entry name" value="Helicase/UvrB_N"/>
</dbReference>
<dbReference type="GO" id="GO:0003677">
    <property type="term" value="F:DNA binding"/>
    <property type="evidence" value="ECO:0007669"/>
    <property type="project" value="UniProtKB-UniRule"/>
</dbReference>
<dbReference type="PANTHER" id="PTHR30580">
    <property type="entry name" value="PRIMOSOMAL PROTEIN N"/>
    <property type="match status" value="1"/>
</dbReference>
<dbReference type="HAMAP" id="MF_00983">
    <property type="entry name" value="PriA"/>
    <property type="match status" value="1"/>
</dbReference>
<comment type="cofactor">
    <cofactor evidence="12">
        <name>Zn(2+)</name>
        <dbReference type="ChEBI" id="CHEBI:29105"/>
    </cofactor>
    <text evidence="12">Binds 2 zinc ions per subunit.</text>
</comment>
<dbReference type="Pfam" id="PF04851">
    <property type="entry name" value="ResIII"/>
    <property type="match status" value="1"/>
</dbReference>
<comment type="subunit">
    <text evidence="12">Component of the replication restart primosome.</text>
</comment>
<dbReference type="NCBIfam" id="TIGR00595">
    <property type="entry name" value="priA"/>
    <property type="match status" value="1"/>
</dbReference>
<feature type="binding site" evidence="12">
    <location>
        <position position="554"/>
    </location>
    <ligand>
        <name>Zn(2+)</name>
        <dbReference type="ChEBI" id="CHEBI:29105"/>
        <label>1</label>
    </ligand>
</feature>
<dbReference type="CDD" id="cd18804">
    <property type="entry name" value="SF2_C_priA"/>
    <property type="match status" value="1"/>
</dbReference>
<dbReference type="EC" id="5.6.2.4" evidence="12"/>
<accession>A0A4R3KL84</accession>
<feature type="binding site" evidence="12">
    <location>
        <position position="523"/>
    </location>
    <ligand>
        <name>Zn(2+)</name>
        <dbReference type="ChEBI" id="CHEBI:29105"/>
        <label>2</label>
    </ligand>
</feature>
<dbReference type="InterPro" id="IPR041236">
    <property type="entry name" value="PriA_C"/>
</dbReference>
<feature type="domain" description="Helicase C-terminal" evidence="14">
    <location>
        <begin position="546"/>
        <end position="714"/>
    </location>
</feature>
<feature type="domain" description="Helicase ATP-binding" evidence="13">
    <location>
        <begin position="283"/>
        <end position="449"/>
    </location>
</feature>
<protein>
    <recommendedName>
        <fullName evidence="12">Replication restart protein PriA</fullName>
    </recommendedName>
    <alternativeName>
        <fullName evidence="12">ATP-dependent DNA helicase PriA</fullName>
        <ecNumber evidence="12">5.6.2.4</ecNumber>
    </alternativeName>
    <alternativeName>
        <fullName evidence="12">DNA 3'-5' helicase PriA</fullName>
    </alternativeName>
</protein>
<dbReference type="SMART" id="SM00490">
    <property type="entry name" value="HELICc"/>
    <property type="match status" value="1"/>
</dbReference>
<proteinExistence type="inferred from homology"/>
<feature type="binding site" evidence="12">
    <location>
        <position position="538"/>
    </location>
    <ligand>
        <name>Zn(2+)</name>
        <dbReference type="ChEBI" id="CHEBI:29105"/>
        <label>2</label>
    </ligand>
</feature>
<dbReference type="InterPro" id="IPR040498">
    <property type="entry name" value="PriA_CRR"/>
</dbReference>
<evidence type="ECO:0000256" key="2">
    <source>
        <dbReference type="ARBA" id="ARBA00022705"/>
    </source>
</evidence>
<keyword evidence="9 12" id="KW-0238">DNA-binding</keyword>
<dbReference type="PROSITE" id="PS51194">
    <property type="entry name" value="HELICASE_CTER"/>
    <property type="match status" value="1"/>
</dbReference>
<keyword evidence="8 12" id="KW-0067">ATP-binding</keyword>
<evidence type="ECO:0000256" key="8">
    <source>
        <dbReference type="ARBA" id="ARBA00022840"/>
    </source>
</evidence>
<keyword evidence="2 12" id="KW-0235">DNA replication</keyword>
<evidence type="ECO:0000313" key="16">
    <source>
        <dbReference type="Proteomes" id="UP000295788"/>
    </source>
</evidence>
<keyword evidence="4 12" id="KW-0547">Nucleotide-binding</keyword>
<name>A0A4R3KL84_9BACI</name>
<dbReference type="GO" id="GO:0006310">
    <property type="term" value="P:DNA recombination"/>
    <property type="evidence" value="ECO:0007669"/>
    <property type="project" value="InterPro"/>
</dbReference>
<dbReference type="GO" id="GO:0008270">
    <property type="term" value="F:zinc ion binding"/>
    <property type="evidence" value="ECO:0007669"/>
    <property type="project" value="UniProtKB-UniRule"/>
</dbReference>
<feature type="binding site" evidence="12">
    <location>
        <position position="514"/>
    </location>
    <ligand>
        <name>Zn(2+)</name>
        <dbReference type="ChEBI" id="CHEBI:29105"/>
        <label>1</label>
    </ligand>
</feature>
<feature type="binding site" evidence="12">
    <location>
        <position position="541"/>
    </location>
    <ligand>
        <name>Zn(2+)</name>
        <dbReference type="ChEBI" id="CHEBI:29105"/>
        <label>2</label>
    </ligand>
</feature>
<dbReference type="SMART" id="SM00487">
    <property type="entry name" value="DEXDc"/>
    <property type="match status" value="1"/>
</dbReference>
<dbReference type="InterPro" id="IPR027417">
    <property type="entry name" value="P-loop_NTPase"/>
</dbReference>
<dbReference type="Gene3D" id="3.40.50.300">
    <property type="entry name" value="P-loop containing nucleotide triphosphate hydrolases"/>
    <property type="match status" value="2"/>
</dbReference>
<evidence type="ECO:0000256" key="7">
    <source>
        <dbReference type="ARBA" id="ARBA00022833"/>
    </source>
</evidence>
<organism evidence="15 16">
    <name type="scientific">Tepidibacillus fermentans</name>
    <dbReference type="NCBI Taxonomy" id="1281767"/>
    <lineage>
        <taxon>Bacteria</taxon>
        <taxon>Bacillati</taxon>
        <taxon>Bacillota</taxon>
        <taxon>Bacilli</taxon>
        <taxon>Bacillales</taxon>
        <taxon>Bacillaceae</taxon>
        <taxon>Tepidibacillus</taxon>
    </lineage>
</organism>
<dbReference type="PROSITE" id="PS51192">
    <property type="entry name" value="HELICASE_ATP_BIND_1"/>
    <property type="match status" value="1"/>
</dbReference>
<dbReference type="GO" id="GO:0006270">
    <property type="term" value="P:DNA replication initiation"/>
    <property type="evidence" value="ECO:0007669"/>
    <property type="project" value="TreeGrafter"/>
</dbReference>
<dbReference type="SUPFAM" id="SSF52540">
    <property type="entry name" value="P-loop containing nucleoside triphosphate hydrolases"/>
    <property type="match status" value="2"/>
</dbReference>
<feature type="binding site" evidence="12">
    <location>
        <position position="520"/>
    </location>
    <ligand>
        <name>Zn(2+)</name>
        <dbReference type="ChEBI" id="CHEBI:29105"/>
        <label>2</label>
    </ligand>
</feature>
<dbReference type="Pfam" id="PF18074">
    <property type="entry name" value="PriA_C"/>
    <property type="match status" value="1"/>
</dbReference>
<dbReference type="AlphaFoldDB" id="A0A4R3KL84"/>
<sequence>MYATVVIDIPDLKHQGFDYQIPEPYRSTIQVGSRVLVPLTNRLVQGYVVDIHETTEVGKIRPIHEVLDIIPSLSQEMIQLGKWMSEYYVSQLFRTYQILLPAALKTKMEEYIIIGNKELSDLTLIEIEIMDWIRPRQPVSIKKLLGSFPGNEKIIKELIQSGVLELQREFKDKTAKKKIPYLKSRLTLEQLLLEIAALPKQAIKQKMVLEYFISREIDEVSLSQLLSELKITRSTIQLLVKKGNFTIIEKEEYRDPYKDRVFQDKKITLTPMQDQVLRKIIDSMENQRTVPFLLHGITGSGKTEIYLSAIQHALEQGKDSILLVPEISLTPQMVERFKGRFGELVAVMHSRMSQGERYDEWRRIQKGNAKIVVGARSAIFAPFRNLGLIIIDEEHESSYKQEEHPKYHARDIAIWRAKYHHATLVLGSATPSMESYYQASKQNYQLLELPERVFGSQLPTVHIVDMREQLRMGNRSMFSQMLQEKIEEKLEKKEQIVLFLNRRGYSTFVMCRSCGYVMKCPHCDISLTYHHSDRSLRCHYCGYTEHQPKLCPECHSPYIRYFGTGTQKVEEELTKRFPGVRVIRMDVDTTSKKGAHERLLNVFKNEQADILLGTQMIAKGLDFPKVTLVGVISADSLLRLPDFRSAERTFQLLTQVSGRAGRHQLPGDVIIQTYDPEHYSIEHASHHDYNSFFRKELEQRNLLHYPPFTRMILIQFSHENLMLAMKAIERFARELKGMLKISAEVLGPVAAPIPKIKDRYRFQCVVKYNDEYFIVNKAIHRAIQVVNESIKDRKILIQVDVDPYMLL</sequence>
<comment type="similarity">
    <text evidence="12">Belongs to the helicase family. PriA subfamily.</text>
</comment>
<evidence type="ECO:0000256" key="9">
    <source>
        <dbReference type="ARBA" id="ARBA00023125"/>
    </source>
</evidence>
<gene>
    <name evidence="12" type="primary">priA</name>
    <name evidence="15" type="ORF">EDD72_10123</name>
</gene>
<evidence type="ECO:0000256" key="5">
    <source>
        <dbReference type="ARBA" id="ARBA00022801"/>
    </source>
</evidence>
<evidence type="ECO:0000259" key="13">
    <source>
        <dbReference type="PROSITE" id="PS51192"/>
    </source>
</evidence>
<dbReference type="Gene3D" id="3.40.1440.60">
    <property type="entry name" value="PriA, 3(prime) DNA-binding domain"/>
    <property type="match status" value="1"/>
</dbReference>
<dbReference type="InterPro" id="IPR001650">
    <property type="entry name" value="Helicase_C-like"/>
</dbReference>
<dbReference type="InterPro" id="IPR042115">
    <property type="entry name" value="PriA_3primeBD_sf"/>
</dbReference>
<keyword evidence="5 12" id="KW-0378">Hydrolase</keyword>
<dbReference type="GO" id="GO:0006302">
    <property type="term" value="P:double-strand break repair"/>
    <property type="evidence" value="ECO:0007669"/>
    <property type="project" value="InterPro"/>
</dbReference>
<dbReference type="Pfam" id="PF17764">
    <property type="entry name" value="PriA_3primeBD"/>
    <property type="match status" value="1"/>
</dbReference>
<evidence type="ECO:0000256" key="6">
    <source>
        <dbReference type="ARBA" id="ARBA00022806"/>
    </source>
</evidence>
<comment type="caution">
    <text evidence="15">The sequence shown here is derived from an EMBL/GenBank/DDBJ whole genome shotgun (WGS) entry which is preliminary data.</text>
</comment>
<dbReference type="NCBIfam" id="NF004066">
    <property type="entry name" value="PRK05580.1-3"/>
    <property type="match status" value="1"/>
</dbReference>
<dbReference type="GO" id="GO:0005524">
    <property type="term" value="F:ATP binding"/>
    <property type="evidence" value="ECO:0007669"/>
    <property type="project" value="UniProtKB-UniRule"/>
</dbReference>
<dbReference type="InterPro" id="IPR014001">
    <property type="entry name" value="Helicase_ATP-bd"/>
</dbReference>
<dbReference type="OrthoDB" id="9759544at2"/>
<dbReference type="Pfam" id="PF18319">
    <property type="entry name" value="Zn_ribbon_PriA"/>
    <property type="match status" value="1"/>
</dbReference>
<evidence type="ECO:0000256" key="4">
    <source>
        <dbReference type="ARBA" id="ARBA00022741"/>
    </source>
</evidence>
<evidence type="ECO:0000256" key="3">
    <source>
        <dbReference type="ARBA" id="ARBA00022723"/>
    </source>
</evidence>
<dbReference type="GO" id="GO:1990077">
    <property type="term" value="C:primosome complex"/>
    <property type="evidence" value="ECO:0007669"/>
    <property type="project" value="UniProtKB-UniRule"/>
</dbReference>
<evidence type="ECO:0000256" key="12">
    <source>
        <dbReference type="HAMAP-Rule" id="MF_00983"/>
    </source>
</evidence>
<dbReference type="FunFam" id="3.40.1440.60:FF:000001">
    <property type="entry name" value="Primosomal protein N"/>
    <property type="match status" value="1"/>
</dbReference>
<dbReference type="GO" id="GO:0016887">
    <property type="term" value="F:ATP hydrolysis activity"/>
    <property type="evidence" value="ECO:0007669"/>
    <property type="project" value="RHEA"/>
</dbReference>
<comment type="catalytic activity">
    <reaction evidence="11 12">
        <text>ATP + H2O = ADP + phosphate + H(+)</text>
        <dbReference type="Rhea" id="RHEA:13065"/>
        <dbReference type="ChEBI" id="CHEBI:15377"/>
        <dbReference type="ChEBI" id="CHEBI:15378"/>
        <dbReference type="ChEBI" id="CHEBI:30616"/>
        <dbReference type="ChEBI" id="CHEBI:43474"/>
        <dbReference type="ChEBI" id="CHEBI:456216"/>
        <dbReference type="EC" id="5.6.2.4"/>
    </reaction>
</comment>
<dbReference type="InterPro" id="IPR041222">
    <property type="entry name" value="PriA_3primeBD"/>
</dbReference>
<keyword evidence="10 12" id="KW-0413">Isomerase</keyword>
<evidence type="ECO:0000256" key="1">
    <source>
        <dbReference type="ARBA" id="ARBA00022515"/>
    </source>
</evidence>
<evidence type="ECO:0000256" key="11">
    <source>
        <dbReference type="ARBA" id="ARBA00048988"/>
    </source>
</evidence>
<comment type="function">
    <text evidence="12">Initiates the restart of stalled replication forks, which reloads the replicative helicase on sites other than the origin of replication. Recognizes and binds to abandoned replication forks and remodels them to uncover a helicase loading site. Promotes assembly of the primosome at these replication forks.</text>
</comment>
<keyword evidence="1 12" id="KW-0639">Primosome</keyword>
<dbReference type="GO" id="GO:0006269">
    <property type="term" value="P:DNA replication, synthesis of primer"/>
    <property type="evidence" value="ECO:0007669"/>
    <property type="project" value="UniProtKB-KW"/>
</dbReference>
<dbReference type="RefSeq" id="WP_132766606.1">
    <property type="nucleotide sequence ID" value="NZ_SMAB01000001.1"/>
</dbReference>
<feature type="binding site" evidence="12">
    <location>
        <position position="551"/>
    </location>
    <ligand>
        <name>Zn(2+)</name>
        <dbReference type="ChEBI" id="CHEBI:29105"/>
        <label>1</label>
    </ligand>
</feature>
<dbReference type="EMBL" id="SMAB01000001">
    <property type="protein sequence ID" value="TCS84362.1"/>
    <property type="molecule type" value="Genomic_DNA"/>
</dbReference>